<gene>
    <name evidence="8" type="ORF">H9654_01230</name>
</gene>
<dbReference type="GO" id="GO:0005975">
    <property type="term" value="P:carbohydrate metabolic process"/>
    <property type="evidence" value="ECO:0007669"/>
    <property type="project" value="InterPro"/>
</dbReference>
<dbReference type="FunFam" id="3.20.20.300:FF:000016">
    <property type="entry name" value="Exported beta-glucosidase"/>
    <property type="match status" value="1"/>
</dbReference>
<keyword evidence="6" id="KW-0732">Signal</keyword>
<dbReference type="Proteomes" id="UP000636938">
    <property type="component" value="Unassembled WGS sequence"/>
</dbReference>
<protein>
    <submittedName>
        <fullName evidence="8">Beta-glucosidase</fullName>
    </submittedName>
</protein>
<proteinExistence type="inferred from homology"/>
<dbReference type="InterPro" id="IPR036962">
    <property type="entry name" value="Glyco_hydro_3_N_sf"/>
</dbReference>
<accession>A0A8X8FTW2</accession>
<evidence type="ECO:0000313" key="9">
    <source>
        <dbReference type="Proteomes" id="UP000636938"/>
    </source>
</evidence>
<dbReference type="InterPro" id="IPR001764">
    <property type="entry name" value="Glyco_hydro_3_N"/>
</dbReference>
<dbReference type="InterPro" id="IPR017853">
    <property type="entry name" value="GH"/>
</dbReference>
<feature type="domain" description="Fibronectin type III-like" evidence="7">
    <location>
        <begin position="843"/>
        <end position="911"/>
    </location>
</feature>
<dbReference type="PRINTS" id="PR00133">
    <property type="entry name" value="GLHYDRLASE3"/>
</dbReference>
<dbReference type="AlphaFoldDB" id="A0A8X8FTW2"/>
<dbReference type="Gene3D" id="3.20.20.300">
    <property type="entry name" value="Glycoside hydrolase, family 3, N-terminal domain"/>
    <property type="match status" value="2"/>
</dbReference>
<evidence type="ECO:0000256" key="3">
    <source>
        <dbReference type="ARBA" id="ARBA00023277"/>
    </source>
</evidence>
<dbReference type="SUPFAM" id="SSF51445">
    <property type="entry name" value="(Trans)glycosidases"/>
    <property type="match status" value="1"/>
</dbReference>
<evidence type="ECO:0000256" key="1">
    <source>
        <dbReference type="ARBA" id="ARBA00005336"/>
    </source>
</evidence>
<feature type="signal peptide" evidence="6">
    <location>
        <begin position="1"/>
        <end position="24"/>
    </location>
</feature>
<keyword evidence="9" id="KW-1185">Reference proteome</keyword>
<keyword evidence="3" id="KW-0119">Carbohydrate metabolism</keyword>
<comment type="caution">
    <text evidence="8">The sequence shown here is derived from an EMBL/GenBank/DDBJ whole genome shotgun (WGS) entry which is preliminary data.</text>
</comment>
<dbReference type="PROSITE" id="PS00775">
    <property type="entry name" value="GLYCOSYL_HYDROL_F3"/>
    <property type="match status" value="1"/>
</dbReference>
<dbReference type="PANTHER" id="PTHR42715">
    <property type="entry name" value="BETA-GLUCOSIDASE"/>
    <property type="match status" value="1"/>
</dbReference>
<dbReference type="InterPro" id="IPR050288">
    <property type="entry name" value="Cellulose_deg_GH3"/>
</dbReference>
<sequence length="928" mass="98213">MKTITKQLSLSAAVALALSVPAFAADTTPSFTVLALDKAPQAADVGSLATQLTSVQADVVTVLDVERAVGAIDPLQTLADQLGFAYRFVQAEVDAEGTAQGQVILSRVPVQAESGPDQIGRGYLRLADDRHVVALYAQAGADATALPALLQSSRLGAPAVLLASQAVRADGFAATAVDGVASNGFAEGRASTLDLRDGAGRKLQARLLTLPYAQGATPPQPWMDTTLGADERTRLLLGEMTQDEKFQMLRSYFGLGKDGGPLPKGAVGSAGFVPGVARLGIPAQQSADAGVGVTNPGGIRKGDFATAMPSGPSTASSWNPLIAYVGGATMGREAWQQRFNILLGGSVNLQRDPRNGRNFEYAGEDPLLGGVIVGESIRGIQSQHVISTMKHYALNDMETRRNFHSVQIGDQAMHESDLLAFEIAIELGKPGSAMCSYNKINGIYGCEHPYLMNQVLKQEWKFPGFVMSDWGGVHSGSKAALAGLDQQSAGEVFDATTFFDQPLRLAVAGGTVSQARLDDMVSRILRTMFLHGNFDNPPQHQPIDVEAGYAAAQRTVEEGSVLLRNEGNLLPLAESVKRIVIIGGHADKGVIGGGGSSMVGITAKGTNAVPGVMPTTWPGPVIFHPSSPLEALRAERPDAQITYVDGRNPAAAARAAAQADVALVFATQWSAESVDLPDMQLPDQQDALISAVAKANPKTVVVLETNGPVRTPWLAQVPALLQAWYPGIRGGEGIAALLTGKVNPSGRLPVTWVVDESQLPRPHVPGLGFNPKQPAVDIFDFDIEGANVGYKWAAAKGLVPTFAFGHGLSYSSFAYENLQVSVEGQRLVASVDVRNTGARAGADVAQLYLKLPQGHTTPIRLVGFDKVSLQPGEQRRIRIEAEPKTLADFDPTAREWKIAAGDYQLQLGRNAAEPLQVVDVTLQDTVVR</sequence>
<dbReference type="SUPFAM" id="SSF52279">
    <property type="entry name" value="Beta-D-glucan exohydrolase, C-terminal domain"/>
    <property type="match status" value="1"/>
</dbReference>
<dbReference type="InterPro" id="IPR002772">
    <property type="entry name" value="Glyco_hydro_3_C"/>
</dbReference>
<evidence type="ECO:0000256" key="6">
    <source>
        <dbReference type="SAM" id="SignalP"/>
    </source>
</evidence>
<dbReference type="Pfam" id="PF01915">
    <property type="entry name" value="Glyco_hydro_3_C"/>
    <property type="match status" value="1"/>
</dbReference>
<keyword evidence="4 5" id="KW-0326">Glycosidase</keyword>
<evidence type="ECO:0000256" key="5">
    <source>
        <dbReference type="RuleBase" id="RU361161"/>
    </source>
</evidence>
<dbReference type="EMBL" id="JACSQS010000001">
    <property type="protein sequence ID" value="MBD7952812.1"/>
    <property type="molecule type" value="Genomic_DNA"/>
</dbReference>
<dbReference type="FunFam" id="3.40.50.1700:FF:000011">
    <property type="entry name" value="Exported beta-glucosidase"/>
    <property type="match status" value="1"/>
</dbReference>
<dbReference type="Gene3D" id="3.40.50.1700">
    <property type="entry name" value="Glycoside hydrolase family 3 C-terminal domain"/>
    <property type="match status" value="2"/>
</dbReference>
<comment type="similarity">
    <text evidence="1 5">Belongs to the glycosyl hydrolase 3 family.</text>
</comment>
<name>A0A8X8FTW2_9GAMM</name>
<organism evidence="8 9">
    <name type="scientific">Stenotrophomonas lacuserhaii</name>
    <dbReference type="NCBI Taxonomy" id="2760084"/>
    <lineage>
        <taxon>Bacteria</taxon>
        <taxon>Pseudomonadati</taxon>
        <taxon>Pseudomonadota</taxon>
        <taxon>Gammaproteobacteria</taxon>
        <taxon>Lysobacterales</taxon>
        <taxon>Lysobacteraceae</taxon>
        <taxon>Stenotrophomonas</taxon>
    </lineage>
</organism>
<dbReference type="InterPro" id="IPR036881">
    <property type="entry name" value="Glyco_hydro_3_C_sf"/>
</dbReference>
<evidence type="ECO:0000256" key="4">
    <source>
        <dbReference type="ARBA" id="ARBA00023295"/>
    </source>
</evidence>
<feature type="chain" id="PRO_5036485206" evidence="6">
    <location>
        <begin position="25"/>
        <end position="928"/>
    </location>
</feature>
<keyword evidence="2 5" id="KW-0378">Hydrolase</keyword>
<dbReference type="GO" id="GO:0004553">
    <property type="term" value="F:hydrolase activity, hydrolyzing O-glycosyl compounds"/>
    <property type="evidence" value="ECO:0007669"/>
    <property type="project" value="InterPro"/>
</dbReference>
<dbReference type="SMART" id="SM01217">
    <property type="entry name" value="Fn3_like"/>
    <property type="match status" value="1"/>
</dbReference>
<evidence type="ECO:0000313" key="8">
    <source>
        <dbReference type="EMBL" id="MBD7952812.1"/>
    </source>
</evidence>
<dbReference type="Pfam" id="PF00933">
    <property type="entry name" value="Glyco_hydro_3"/>
    <property type="match status" value="1"/>
</dbReference>
<dbReference type="Pfam" id="PF14310">
    <property type="entry name" value="Fn3-like"/>
    <property type="match status" value="1"/>
</dbReference>
<dbReference type="Gene3D" id="2.60.40.10">
    <property type="entry name" value="Immunoglobulins"/>
    <property type="match status" value="1"/>
</dbReference>
<reference evidence="8 9" key="1">
    <citation type="submission" date="2020-08" db="EMBL/GenBank/DDBJ databases">
        <title>A Genomic Blueprint of the Chicken Gut Microbiome.</title>
        <authorList>
            <person name="Gilroy R."/>
            <person name="Ravi A."/>
            <person name="Getino M."/>
            <person name="Pursley I."/>
            <person name="Horton D.L."/>
            <person name="Alikhan N.-F."/>
            <person name="Baker D."/>
            <person name="Gharbi K."/>
            <person name="Hall N."/>
            <person name="Watson M."/>
            <person name="Adriaenssens E.M."/>
            <person name="Foster-Nyarko E."/>
            <person name="Jarju S."/>
            <person name="Secka A."/>
            <person name="Antonio M."/>
            <person name="Oren A."/>
            <person name="Chaudhuri R."/>
            <person name="La Ragione R.M."/>
            <person name="Hildebrand F."/>
            <person name="Pallen M.J."/>
        </authorList>
    </citation>
    <scope>NUCLEOTIDE SEQUENCE [LARGE SCALE GENOMIC DNA]</scope>
    <source>
        <strain evidence="8 9">Sa5BUN4</strain>
    </source>
</reference>
<evidence type="ECO:0000256" key="2">
    <source>
        <dbReference type="ARBA" id="ARBA00022801"/>
    </source>
</evidence>
<evidence type="ECO:0000259" key="7">
    <source>
        <dbReference type="SMART" id="SM01217"/>
    </source>
</evidence>
<dbReference type="InterPro" id="IPR026891">
    <property type="entry name" value="Fn3-like"/>
</dbReference>
<dbReference type="InterPro" id="IPR019800">
    <property type="entry name" value="Glyco_hydro_3_AS"/>
</dbReference>
<dbReference type="RefSeq" id="WP_191768360.1">
    <property type="nucleotide sequence ID" value="NZ_JACSQS010000001.1"/>
</dbReference>
<dbReference type="InterPro" id="IPR013783">
    <property type="entry name" value="Ig-like_fold"/>
</dbReference>
<dbReference type="PANTHER" id="PTHR42715:SF10">
    <property type="entry name" value="BETA-GLUCOSIDASE"/>
    <property type="match status" value="1"/>
</dbReference>